<organism evidence="1 2">
    <name type="scientific">Gossypium gossypioides</name>
    <name type="common">Mexican cotton</name>
    <name type="synonym">Selera gossypioides</name>
    <dbReference type="NCBI Taxonomy" id="34282"/>
    <lineage>
        <taxon>Eukaryota</taxon>
        <taxon>Viridiplantae</taxon>
        <taxon>Streptophyta</taxon>
        <taxon>Embryophyta</taxon>
        <taxon>Tracheophyta</taxon>
        <taxon>Spermatophyta</taxon>
        <taxon>Magnoliopsida</taxon>
        <taxon>eudicotyledons</taxon>
        <taxon>Gunneridae</taxon>
        <taxon>Pentapetalae</taxon>
        <taxon>rosids</taxon>
        <taxon>malvids</taxon>
        <taxon>Malvales</taxon>
        <taxon>Malvaceae</taxon>
        <taxon>Malvoideae</taxon>
        <taxon>Gossypium</taxon>
    </lineage>
</organism>
<comment type="caution">
    <text evidence="1">The sequence shown here is derived from an EMBL/GenBank/DDBJ whole genome shotgun (WGS) entry which is preliminary data.</text>
</comment>
<dbReference type="EMBL" id="JABEZY010000007">
    <property type="protein sequence ID" value="MBA0741502.1"/>
    <property type="molecule type" value="Genomic_DNA"/>
</dbReference>
<dbReference type="AlphaFoldDB" id="A0A7J9BZ91"/>
<accession>A0A7J9BZ91</accession>
<name>A0A7J9BZ91_GOSGO</name>
<proteinExistence type="predicted"/>
<evidence type="ECO:0000313" key="1">
    <source>
        <dbReference type="EMBL" id="MBA0741502.1"/>
    </source>
</evidence>
<reference evidence="1 2" key="1">
    <citation type="journal article" date="2019" name="Genome Biol. Evol.">
        <title>Insights into the evolution of the New World diploid cottons (Gossypium, subgenus Houzingenia) based on genome sequencing.</title>
        <authorList>
            <person name="Grover C.E."/>
            <person name="Arick M.A. 2nd"/>
            <person name="Thrash A."/>
            <person name="Conover J.L."/>
            <person name="Sanders W.S."/>
            <person name="Peterson D.G."/>
            <person name="Frelichowski J.E."/>
            <person name="Scheffler J.A."/>
            <person name="Scheffler B.E."/>
            <person name="Wendel J.F."/>
        </authorList>
    </citation>
    <scope>NUCLEOTIDE SEQUENCE [LARGE SCALE GENOMIC DNA]</scope>
    <source>
        <strain evidence="1">5</strain>
        <tissue evidence="1">Leaf</tissue>
    </source>
</reference>
<keyword evidence="2" id="KW-1185">Reference proteome</keyword>
<evidence type="ECO:0000313" key="2">
    <source>
        <dbReference type="Proteomes" id="UP000593579"/>
    </source>
</evidence>
<protein>
    <submittedName>
        <fullName evidence="1">Uncharacterized protein</fullName>
    </submittedName>
</protein>
<gene>
    <name evidence="1" type="ORF">Gogos_014653</name>
</gene>
<sequence>MKSSMLLFVVPELNECIRRSHKLVIFHPHLFIESMLESLKLETFHQSVSSGVSRQGYTAAGLHPAIGILET</sequence>
<dbReference type="Proteomes" id="UP000593579">
    <property type="component" value="Unassembled WGS sequence"/>
</dbReference>